<gene>
    <name evidence="2" type="ORF">EV03_0071</name>
</gene>
<dbReference type="SUPFAM" id="SSF117856">
    <property type="entry name" value="AF0104/ALDC/Ptd012-like"/>
    <property type="match status" value="1"/>
</dbReference>
<dbReference type="Proteomes" id="UP000030392">
    <property type="component" value="Unassembled WGS sequence"/>
</dbReference>
<dbReference type="Pfam" id="PF03479">
    <property type="entry name" value="PCC"/>
    <property type="match status" value="1"/>
</dbReference>
<dbReference type="PANTHER" id="PTHR34988">
    <property type="entry name" value="PROTEIN, PUTATIVE-RELATED"/>
    <property type="match status" value="1"/>
</dbReference>
<dbReference type="InterPro" id="IPR005175">
    <property type="entry name" value="PPC_dom"/>
</dbReference>
<dbReference type="Gene3D" id="3.30.1330.80">
    <property type="entry name" value="Hypothetical protein, similar to alpha- acetolactate decarboxylase, domain 2"/>
    <property type="match status" value="1"/>
</dbReference>
<protein>
    <recommendedName>
        <fullName evidence="1">PPC domain-containing protein</fullName>
    </recommendedName>
</protein>
<dbReference type="PANTHER" id="PTHR34988:SF1">
    <property type="entry name" value="DNA-BINDING PROTEIN"/>
    <property type="match status" value="1"/>
</dbReference>
<dbReference type="InterPro" id="IPR002109">
    <property type="entry name" value="Glutaredoxin"/>
</dbReference>
<dbReference type="Gene3D" id="3.40.30.10">
    <property type="entry name" value="Glutaredoxin"/>
    <property type="match status" value="1"/>
</dbReference>
<reference evidence="3" key="1">
    <citation type="journal article" date="2014" name="Sci. Data">
        <title>Genomes of diverse isolates of the marine cyanobacterium Prochlorococcus.</title>
        <authorList>
            <person name="Biller S."/>
            <person name="Berube P."/>
            <person name="Thompson J."/>
            <person name="Kelly L."/>
            <person name="Roggensack S."/>
            <person name="Awad L."/>
            <person name="Roache-Johnson K."/>
            <person name="Ding H."/>
            <person name="Giovannoni S.J."/>
            <person name="Moore L.R."/>
            <person name="Chisholm S.W."/>
        </authorList>
    </citation>
    <scope>NUCLEOTIDE SEQUENCE [LARGE SCALE GENOMIC DNA]</scope>
    <source>
        <strain evidence="3">PAC1</strain>
    </source>
</reference>
<comment type="caution">
    <text evidence="2">The sequence shown here is derived from an EMBL/GenBank/DDBJ whole genome shotgun (WGS) entry which is preliminary data.</text>
</comment>
<dbReference type="SUPFAM" id="SSF52833">
    <property type="entry name" value="Thioredoxin-like"/>
    <property type="match status" value="1"/>
</dbReference>
<sequence length="200" mass="22141">MIYPKTLQLESGSDLLNSLQALATKENKLGYVLSVVGNLSIAKFQCPGKGEATTVKNHLEIIGLNGTISPNKCHLHISLSDGECKVWAGHLEEGTIILKGADLLIGFLDETISKKEVNTNQQAVEIFILPDCPWSSRAVRMLRTLQIPHEIKVIENDEDFNSLHKRSNYSSFPQIFIDEEFIGGYTELSELHASGKLSSF</sequence>
<dbReference type="InterPro" id="IPR036249">
    <property type="entry name" value="Thioredoxin-like_sf"/>
</dbReference>
<dbReference type="CDD" id="cd02066">
    <property type="entry name" value="GRX_family"/>
    <property type="match status" value="1"/>
</dbReference>
<dbReference type="EMBL" id="JNAX01000002">
    <property type="protein sequence ID" value="KGG22401.1"/>
    <property type="molecule type" value="Genomic_DNA"/>
</dbReference>
<dbReference type="Pfam" id="PF00462">
    <property type="entry name" value="Glutaredoxin"/>
    <property type="match status" value="1"/>
</dbReference>
<evidence type="ECO:0000259" key="1">
    <source>
        <dbReference type="PROSITE" id="PS51742"/>
    </source>
</evidence>
<accession>A0A0A2C7Q3</accession>
<dbReference type="CDD" id="cd11378">
    <property type="entry name" value="DUF296"/>
    <property type="match status" value="1"/>
</dbReference>
<organism evidence="2 3">
    <name type="scientific">Prochlorococcus marinus str. PAC1</name>
    <dbReference type="NCBI Taxonomy" id="59924"/>
    <lineage>
        <taxon>Bacteria</taxon>
        <taxon>Bacillati</taxon>
        <taxon>Cyanobacteriota</taxon>
        <taxon>Cyanophyceae</taxon>
        <taxon>Synechococcales</taxon>
        <taxon>Prochlorococcaceae</taxon>
        <taxon>Prochlorococcus</taxon>
    </lineage>
</organism>
<dbReference type="PROSITE" id="PS51354">
    <property type="entry name" value="GLUTAREDOXIN_2"/>
    <property type="match status" value="1"/>
</dbReference>
<dbReference type="AlphaFoldDB" id="A0A0A2C7Q3"/>
<evidence type="ECO:0000313" key="3">
    <source>
        <dbReference type="Proteomes" id="UP000030392"/>
    </source>
</evidence>
<name>A0A0A2C7Q3_PROMR</name>
<dbReference type="PRINTS" id="PR00160">
    <property type="entry name" value="GLUTAREDOXIN"/>
</dbReference>
<feature type="domain" description="PPC" evidence="1">
    <location>
        <begin position="1"/>
        <end position="130"/>
    </location>
</feature>
<dbReference type="PROSITE" id="PS51742">
    <property type="entry name" value="PPC"/>
    <property type="match status" value="1"/>
</dbReference>
<evidence type="ECO:0000313" key="2">
    <source>
        <dbReference type="EMBL" id="KGG22401.1"/>
    </source>
</evidence>
<proteinExistence type="predicted"/>
<dbReference type="InterPro" id="IPR014025">
    <property type="entry name" value="Glutaredoxin_subgr"/>
</dbReference>
<dbReference type="RefSeq" id="WP_052038625.1">
    <property type="nucleotide sequence ID" value="NZ_CP138967.1"/>
</dbReference>